<protein>
    <submittedName>
        <fullName evidence="1">Uncharacterized protein</fullName>
    </submittedName>
</protein>
<dbReference type="OrthoDB" id="5083716at2"/>
<dbReference type="Proteomes" id="UP000199393">
    <property type="component" value="Chromosome I"/>
</dbReference>
<dbReference type="EMBL" id="LT598496">
    <property type="protein sequence ID" value="SBV24590.1"/>
    <property type="molecule type" value="Genomic_DNA"/>
</dbReference>
<organism evidence="1 2">
    <name type="scientific">Micromonospora krabiensis</name>
    <dbReference type="NCBI Taxonomy" id="307121"/>
    <lineage>
        <taxon>Bacteria</taxon>
        <taxon>Bacillati</taxon>
        <taxon>Actinomycetota</taxon>
        <taxon>Actinomycetes</taxon>
        <taxon>Micromonosporales</taxon>
        <taxon>Micromonosporaceae</taxon>
        <taxon>Micromonospora</taxon>
    </lineage>
</organism>
<accession>A0A1C3MW86</accession>
<evidence type="ECO:0000313" key="1">
    <source>
        <dbReference type="EMBL" id="SBV24590.1"/>
    </source>
</evidence>
<keyword evidence="2" id="KW-1185">Reference proteome</keyword>
<reference evidence="2" key="1">
    <citation type="submission" date="2016-06" db="EMBL/GenBank/DDBJ databases">
        <authorList>
            <person name="Varghese N."/>
        </authorList>
    </citation>
    <scope>NUCLEOTIDE SEQUENCE [LARGE SCALE GENOMIC DNA]</scope>
    <source>
        <strain evidence="2">DSM 45344</strain>
    </source>
</reference>
<dbReference type="AlphaFoldDB" id="A0A1C3MW86"/>
<sequence length="189" mass="20534">MTPDDGGALTWWQCEPRRLARDEAEIGKWFPGLQWVDEGAGAWVGRLPRWPFDRPEPAGLPALVGEEGLEALLVYGHAYPMVAPLIYPGDPRPGIAQRADHKWHVNGNGSLCLLQDDATWNGRGSVLDLLLKAAGWRVEYALMKAGVIEAMTLHGIVDDAQSDHLIAVAAKAIEAIGDQPAERELDGAT</sequence>
<gene>
    <name evidence="1" type="ORF">GA0070620_0010</name>
</gene>
<evidence type="ECO:0000313" key="2">
    <source>
        <dbReference type="Proteomes" id="UP000199393"/>
    </source>
</evidence>
<proteinExistence type="predicted"/>
<dbReference type="PATRIC" id="fig|307121.4.peg.10"/>
<dbReference type="STRING" id="307121.GA0070620_0010"/>
<name>A0A1C3MW86_9ACTN</name>
<dbReference type="RefSeq" id="WP_091587244.1">
    <property type="nucleotide sequence ID" value="NZ_JBHRWG010000002.1"/>
</dbReference>